<keyword evidence="1" id="KW-0732">Signal</keyword>
<dbReference type="AlphaFoldDB" id="A0A8J6PFJ9"/>
<evidence type="ECO:0000313" key="2">
    <source>
        <dbReference type="EMBL" id="MBC9813618.1"/>
    </source>
</evidence>
<evidence type="ECO:0000256" key="1">
    <source>
        <dbReference type="SAM" id="SignalP"/>
    </source>
</evidence>
<protein>
    <submittedName>
        <fullName evidence="2">Right-handed parallel beta-helix repeat-containing protein</fullName>
    </submittedName>
</protein>
<keyword evidence="3" id="KW-1185">Reference proteome</keyword>
<proteinExistence type="predicted"/>
<dbReference type="InterPro" id="IPR011050">
    <property type="entry name" value="Pectin_lyase_fold/virulence"/>
</dbReference>
<dbReference type="RefSeq" id="WP_216714661.1">
    <property type="nucleotide sequence ID" value="NZ_JACVEL010000012.1"/>
</dbReference>
<accession>A0A8J6PFJ9</accession>
<dbReference type="Proteomes" id="UP000652681">
    <property type="component" value="Unassembled WGS sequence"/>
</dbReference>
<organism evidence="2 3">
    <name type="scientific">Taishania pollutisoli</name>
    <dbReference type="NCBI Taxonomy" id="2766479"/>
    <lineage>
        <taxon>Bacteria</taxon>
        <taxon>Pseudomonadati</taxon>
        <taxon>Bacteroidota</taxon>
        <taxon>Flavobacteriia</taxon>
        <taxon>Flavobacteriales</taxon>
        <taxon>Crocinitomicaceae</taxon>
        <taxon>Taishania</taxon>
    </lineage>
</organism>
<gene>
    <name evidence="2" type="ORF">H9Y05_14170</name>
</gene>
<evidence type="ECO:0000313" key="3">
    <source>
        <dbReference type="Proteomes" id="UP000652681"/>
    </source>
</evidence>
<comment type="caution">
    <text evidence="2">The sequence shown here is derived from an EMBL/GenBank/DDBJ whole genome shotgun (WGS) entry which is preliminary data.</text>
</comment>
<sequence length="478" mass="52738">MENRTKNTYIKRLKYTFLLFSLSALAVLSLNTSCKKALLFSKGNLAFSKDTVVFDTVFTTIGSTTQQLKIYNKESNTVVIEEVELMGGSSSPYRINLDGLQGTAFSAIELEGKDSLFLFVEVTLNPNGGTLPMVVEDSIRFRTNGKDQYVILAAWGQDIYYHYSNLSGPSSGWDLNEGIWPNDKPHLIYGAAFVDENKQLTIPAGTKIYLHKNSFLYVYKGTLNILGTYENEVIIQGDRLESDYAKVTGQYYGVYFNEAKTSTIEYAIIKNGTTGVHIEKDGGNGANPTVRLKNTIIQNHARYGIMNFAGGKVDAENCVITNNGFHAFINLAGGGFNFNHCTIAGYATGDGQLPAMGISDFYDDGDNILVANVTGTVKNCVVYGNMDGEIAFNLDNVGTNTFEIDHCVIKMNTPGTESFYTNIIWNQNPAFKNPLEFDYDIWSTSSLIDKGIATTPLVDKDIRGKLRSNPPDIGAYEF</sequence>
<name>A0A8J6PFJ9_9FLAO</name>
<feature type="signal peptide" evidence="1">
    <location>
        <begin position="1"/>
        <end position="26"/>
    </location>
</feature>
<feature type="chain" id="PRO_5035238431" evidence="1">
    <location>
        <begin position="27"/>
        <end position="478"/>
    </location>
</feature>
<reference evidence="2" key="1">
    <citation type="submission" date="2020-09" db="EMBL/GenBank/DDBJ databases">
        <title>Taishania pollutisoli gen. nov., sp. nov., Isolated from Tetrabromobisphenol A-Contaminated Soil.</title>
        <authorList>
            <person name="Chen Q."/>
        </authorList>
    </citation>
    <scope>NUCLEOTIDE SEQUENCE</scope>
    <source>
        <strain evidence="2">CZZ-1</strain>
    </source>
</reference>
<dbReference type="EMBL" id="JACVEL010000012">
    <property type="protein sequence ID" value="MBC9813618.1"/>
    <property type="molecule type" value="Genomic_DNA"/>
</dbReference>
<dbReference type="SUPFAM" id="SSF51126">
    <property type="entry name" value="Pectin lyase-like"/>
    <property type="match status" value="1"/>
</dbReference>